<accession>X1JKV5</accession>
<proteinExistence type="predicted"/>
<name>X1JKV5_9ZZZZ</name>
<reference evidence="1" key="1">
    <citation type="journal article" date="2014" name="Front. Microbiol.">
        <title>High frequency of phylogenetically diverse reductive dehalogenase-homologous genes in deep subseafloor sedimentary metagenomes.</title>
        <authorList>
            <person name="Kawai M."/>
            <person name="Futagami T."/>
            <person name="Toyoda A."/>
            <person name="Takaki Y."/>
            <person name="Nishi S."/>
            <person name="Hori S."/>
            <person name="Arai W."/>
            <person name="Tsubouchi T."/>
            <person name="Morono Y."/>
            <person name="Uchiyama I."/>
            <person name="Ito T."/>
            <person name="Fujiyama A."/>
            <person name="Inagaki F."/>
            <person name="Takami H."/>
        </authorList>
    </citation>
    <scope>NUCLEOTIDE SEQUENCE</scope>
    <source>
        <strain evidence="1">Expedition CK06-06</strain>
    </source>
</reference>
<dbReference type="AlphaFoldDB" id="X1JKV5"/>
<organism evidence="1">
    <name type="scientific">marine sediment metagenome</name>
    <dbReference type="NCBI Taxonomy" id="412755"/>
    <lineage>
        <taxon>unclassified sequences</taxon>
        <taxon>metagenomes</taxon>
        <taxon>ecological metagenomes</taxon>
    </lineage>
</organism>
<gene>
    <name evidence="1" type="ORF">S06H3_03895</name>
</gene>
<sequence>MNIEELHQKYPDLKDAEDEFYEFALISIMSDIIITPSKEADVRQFIEKIVLYVYNMKETILT</sequence>
<evidence type="ECO:0000313" key="1">
    <source>
        <dbReference type="EMBL" id="GAH94707.1"/>
    </source>
</evidence>
<protein>
    <submittedName>
        <fullName evidence="1">Uncharacterized protein</fullName>
    </submittedName>
</protein>
<comment type="caution">
    <text evidence="1">The sequence shown here is derived from an EMBL/GenBank/DDBJ whole genome shotgun (WGS) entry which is preliminary data.</text>
</comment>
<dbReference type="EMBL" id="BARV01001318">
    <property type="protein sequence ID" value="GAH94707.1"/>
    <property type="molecule type" value="Genomic_DNA"/>
</dbReference>